<evidence type="ECO:0000313" key="2">
    <source>
        <dbReference type="EMBL" id="UOQ55121.1"/>
    </source>
</evidence>
<evidence type="ECO:0000313" key="3">
    <source>
        <dbReference type="Proteomes" id="UP000831785"/>
    </source>
</evidence>
<dbReference type="EMBL" id="CP095049">
    <property type="protein sequence ID" value="UOQ55121.1"/>
    <property type="molecule type" value="Genomic_DNA"/>
</dbReference>
<organism evidence="2 3">
    <name type="scientific">Hymenobacter cellulosivorans</name>
    <dbReference type="NCBI Taxonomy" id="2932249"/>
    <lineage>
        <taxon>Bacteria</taxon>
        <taxon>Pseudomonadati</taxon>
        <taxon>Bacteroidota</taxon>
        <taxon>Cytophagia</taxon>
        <taxon>Cytophagales</taxon>
        <taxon>Hymenobacteraceae</taxon>
        <taxon>Hymenobacter</taxon>
    </lineage>
</organism>
<sequence>MMATLSCILTAGFVWIQAHAAAPGPVAPVYWQPATPTQTKQLGRPRIQVRQYRVWRLNLSAVRKLLAAATAEAGPELELPLPDGSLVRFRMRTTSVMAPALAAKYPELQTYGGQEVGQPTNDVRLEITPTGLHAMLVRQGHTYLIEPYRQHDTTYYLCFDKAKLPAGSKQRFEAPPVSAD</sequence>
<dbReference type="Proteomes" id="UP000831785">
    <property type="component" value="Chromosome"/>
</dbReference>
<proteinExistence type="predicted"/>
<feature type="signal peptide" evidence="1">
    <location>
        <begin position="1"/>
        <end position="20"/>
    </location>
</feature>
<accession>A0ABY4FK67</accession>
<protein>
    <submittedName>
        <fullName evidence="2">Uncharacterized protein</fullName>
    </submittedName>
</protein>
<evidence type="ECO:0000256" key="1">
    <source>
        <dbReference type="SAM" id="SignalP"/>
    </source>
</evidence>
<name>A0ABY4FK67_9BACT</name>
<feature type="chain" id="PRO_5047272374" evidence="1">
    <location>
        <begin position="21"/>
        <end position="180"/>
    </location>
</feature>
<keyword evidence="3" id="KW-1185">Reference proteome</keyword>
<reference evidence="2 3" key="1">
    <citation type="submission" date="2022-04" db="EMBL/GenBank/DDBJ databases">
        <title>Hymenobacter sp. isolated from the air.</title>
        <authorList>
            <person name="Won M."/>
            <person name="Lee C.-M."/>
            <person name="Woen H.-Y."/>
            <person name="Kwon S.-W."/>
        </authorList>
    </citation>
    <scope>NUCLEOTIDE SEQUENCE [LARGE SCALE GENOMIC DNA]</scope>
    <source>
        <strain evidence="3">5116 S-27</strain>
    </source>
</reference>
<gene>
    <name evidence="2" type="ORF">MUN80_10260</name>
</gene>
<dbReference type="RefSeq" id="WP_244723237.1">
    <property type="nucleotide sequence ID" value="NZ_CP095049.1"/>
</dbReference>
<keyword evidence="1" id="KW-0732">Signal</keyword>